<keyword evidence="4" id="KW-1185">Reference proteome</keyword>
<dbReference type="Gene3D" id="1.10.10.60">
    <property type="entry name" value="Homeodomain-like"/>
    <property type="match status" value="1"/>
</dbReference>
<accession>A0ABN6WVA9</accession>
<evidence type="ECO:0000259" key="2">
    <source>
        <dbReference type="SMART" id="SM00857"/>
    </source>
</evidence>
<evidence type="ECO:0000256" key="1">
    <source>
        <dbReference type="SAM" id="MobiDB-lite"/>
    </source>
</evidence>
<dbReference type="SMART" id="SM00857">
    <property type="entry name" value="Resolvase"/>
    <property type="match status" value="1"/>
</dbReference>
<dbReference type="RefSeq" id="WP_286336019.1">
    <property type="nucleotide sequence ID" value="NZ_AP027370.1"/>
</dbReference>
<reference evidence="3 4" key="1">
    <citation type="submission" date="2023-03" db="EMBL/GenBank/DDBJ databases">
        <title>Description of Hydrogenimonas sp. ISO32.</title>
        <authorList>
            <person name="Mino S."/>
            <person name="Fukazawa S."/>
            <person name="Sawabe T."/>
        </authorList>
    </citation>
    <scope>NUCLEOTIDE SEQUENCE [LARGE SCALE GENOMIC DNA]</scope>
    <source>
        <strain evidence="3 4">ISO32</strain>
    </source>
</reference>
<gene>
    <name evidence="3" type="ORF">HCR_13560</name>
</gene>
<proteinExistence type="predicted"/>
<evidence type="ECO:0000313" key="4">
    <source>
        <dbReference type="Proteomes" id="UP001321445"/>
    </source>
</evidence>
<dbReference type="Pfam" id="PF00239">
    <property type="entry name" value="Resolvase"/>
    <property type="match status" value="1"/>
</dbReference>
<dbReference type="Pfam" id="PF02796">
    <property type="entry name" value="HTH_7"/>
    <property type="match status" value="1"/>
</dbReference>
<evidence type="ECO:0000313" key="3">
    <source>
        <dbReference type="EMBL" id="BDY13044.1"/>
    </source>
</evidence>
<sequence>MTYAYLRQIPGTKNLTLQQKDVIGYALGQGLEIDKEVVEHSSKNRPIEERKQFEEFMHSMEEGDNLIVDEIWTLSNRIDELIKILCCTMSRKINLFVASQGVLITKETPIGQVMPLLNELREESQEKRGGVGRPKGSKSRSKFDALQPKILQMLKEGQSVSAIARELGVSRSSLKDYIESRSLKELVDNTFVEIGKPLQTDIISDEMLICPFEQKKQNKTKQKGVN</sequence>
<name>A0ABN6WVA9_9BACT</name>
<dbReference type="EMBL" id="AP027370">
    <property type="protein sequence ID" value="BDY13044.1"/>
    <property type="molecule type" value="Genomic_DNA"/>
</dbReference>
<dbReference type="InterPro" id="IPR006119">
    <property type="entry name" value="Resolv_N"/>
</dbReference>
<dbReference type="Gene3D" id="3.40.50.1390">
    <property type="entry name" value="Resolvase, N-terminal catalytic domain"/>
    <property type="match status" value="1"/>
</dbReference>
<dbReference type="SUPFAM" id="SSF53041">
    <property type="entry name" value="Resolvase-like"/>
    <property type="match status" value="1"/>
</dbReference>
<feature type="domain" description="Resolvase/invertase-type recombinase catalytic" evidence="2">
    <location>
        <begin position="2"/>
        <end position="131"/>
    </location>
</feature>
<dbReference type="InterPro" id="IPR006120">
    <property type="entry name" value="Resolvase_HTH_dom"/>
</dbReference>
<protein>
    <recommendedName>
        <fullName evidence="2">Resolvase/invertase-type recombinase catalytic domain-containing protein</fullName>
    </recommendedName>
</protein>
<organism evidence="3 4">
    <name type="scientific">Hydrogenimonas cancrithermarum</name>
    <dbReference type="NCBI Taxonomy" id="2993563"/>
    <lineage>
        <taxon>Bacteria</taxon>
        <taxon>Pseudomonadati</taxon>
        <taxon>Campylobacterota</taxon>
        <taxon>Epsilonproteobacteria</taxon>
        <taxon>Campylobacterales</taxon>
        <taxon>Hydrogenimonadaceae</taxon>
        <taxon>Hydrogenimonas</taxon>
    </lineage>
</organism>
<dbReference type="InterPro" id="IPR036162">
    <property type="entry name" value="Resolvase-like_N_sf"/>
</dbReference>
<dbReference type="Proteomes" id="UP001321445">
    <property type="component" value="Chromosome"/>
</dbReference>
<feature type="region of interest" description="Disordered" evidence="1">
    <location>
        <begin position="123"/>
        <end position="142"/>
    </location>
</feature>